<dbReference type="Ensembl" id="ENSPMRT00000002108.1">
    <property type="protein sequence ID" value="ENSPMRP00000001984.1"/>
    <property type="gene ID" value="ENSPMRG00000001458.1"/>
</dbReference>
<dbReference type="CDD" id="cd07936">
    <property type="entry name" value="SCAN"/>
    <property type="match status" value="1"/>
</dbReference>
<keyword evidence="16" id="KW-1185">Reference proteome</keyword>
<evidence type="ECO:0000259" key="13">
    <source>
        <dbReference type="PROSITE" id="PS50157"/>
    </source>
</evidence>
<evidence type="ECO:0000256" key="12">
    <source>
        <dbReference type="SAM" id="MobiDB-lite"/>
    </source>
</evidence>
<dbReference type="SUPFAM" id="SSF57667">
    <property type="entry name" value="beta-beta-alpha zinc fingers"/>
    <property type="match status" value="6"/>
</dbReference>
<organism evidence="15 16">
    <name type="scientific">Podarcis muralis</name>
    <name type="common">Wall lizard</name>
    <name type="synonym">Lacerta muralis</name>
    <dbReference type="NCBI Taxonomy" id="64176"/>
    <lineage>
        <taxon>Eukaryota</taxon>
        <taxon>Metazoa</taxon>
        <taxon>Chordata</taxon>
        <taxon>Craniata</taxon>
        <taxon>Vertebrata</taxon>
        <taxon>Euteleostomi</taxon>
        <taxon>Lepidosauria</taxon>
        <taxon>Squamata</taxon>
        <taxon>Bifurcata</taxon>
        <taxon>Unidentata</taxon>
        <taxon>Episquamata</taxon>
        <taxon>Laterata</taxon>
        <taxon>Lacertibaenia</taxon>
        <taxon>Lacertidae</taxon>
        <taxon>Podarcis</taxon>
    </lineage>
</organism>
<keyword evidence="6" id="KW-0862">Zinc</keyword>
<feature type="compositionally biased region" description="Basic and acidic residues" evidence="12">
    <location>
        <begin position="93"/>
        <end position="106"/>
    </location>
</feature>
<dbReference type="PROSITE" id="PS00028">
    <property type="entry name" value="ZINC_FINGER_C2H2_1"/>
    <property type="match status" value="12"/>
</dbReference>
<dbReference type="GO" id="GO:0005634">
    <property type="term" value="C:nucleus"/>
    <property type="evidence" value="ECO:0007669"/>
    <property type="project" value="UniProtKB-SubCell"/>
</dbReference>
<evidence type="ECO:0000256" key="11">
    <source>
        <dbReference type="PROSITE-ProRule" id="PRU00042"/>
    </source>
</evidence>
<dbReference type="FunFam" id="3.30.160.60:FF:002343">
    <property type="entry name" value="Zinc finger protein 33A"/>
    <property type="match status" value="6"/>
</dbReference>
<feature type="domain" description="C2H2-type" evidence="13">
    <location>
        <begin position="328"/>
        <end position="355"/>
    </location>
</feature>
<name>A0A670HQ92_PODMU</name>
<dbReference type="AlphaFoldDB" id="A0A670HQ92"/>
<evidence type="ECO:0000256" key="3">
    <source>
        <dbReference type="ARBA" id="ARBA00022723"/>
    </source>
</evidence>
<evidence type="ECO:0000313" key="15">
    <source>
        <dbReference type="Ensembl" id="ENSPMRP00000001984.1"/>
    </source>
</evidence>
<keyword evidence="4" id="KW-0677">Repeat</keyword>
<evidence type="ECO:0000313" key="16">
    <source>
        <dbReference type="Proteomes" id="UP000472272"/>
    </source>
</evidence>
<dbReference type="PANTHER" id="PTHR19818">
    <property type="entry name" value="ZINC FINGER PROTEIN ZIC AND GLI"/>
    <property type="match status" value="1"/>
</dbReference>
<dbReference type="FunFam" id="3.30.160.60:FF:001343">
    <property type="entry name" value="Zinc finger protein 568"/>
    <property type="match status" value="1"/>
</dbReference>
<dbReference type="Gene3D" id="3.30.160.60">
    <property type="entry name" value="Classic Zinc Finger"/>
    <property type="match status" value="12"/>
</dbReference>
<dbReference type="InterPro" id="IPR036236">
    <property type="entry name" value="Znf_C2H2_sf"/>
</dbReference>
<feature type="domain" description="C2H2-type" evidence="13">
    <location>
        <begin position="356"/>
        <end position="383"/>
    </location>
</feature>
<dbReference type="FunFam" id="3.30.160.60:FF:001808">
    <property type="entry name" value="Uncharacterized protein"/>
    <property type="match status" value="1"/>
</dbReference>
<feature type="domain" description="C2H2-type" evidence="13">
    <location>
        <begin position="580"/>
        <end position="607"/>
    </location>
</feature>
<dbReference type="Pfam" id="PF00096">
    <property type="entry name" value="zf-C2H2"/>
    <property type="match status" value="12"/>
</dbReference>
<dbReference type="InterPro" id="IPR013087">
    <property type="entry name" value="Znf_C2H2_type"/>
</dbReference>
<dbReference type="PANTHER" id="PTHR19818:SF157">
    <property type="entry name" value="C2H2-TYPE DOMAIN-CONTAINING PROTEIN"/>
    <property type="match status" value="1"/>
</dbReference>
<feature type="domain" description="C2H2-type" evidence="13">
    <location>
        <begin position="412"/>
        <end position="439"/>
    </location>
</feature>
<comment type="similarity">
    <text evidence="2">Belongs to the krueppel C2H2-type zinc-finger protein family.</text>
</comment>
<dbReference type="GeneTree" id="ENSGT01150000286941"/>
<sequence>MRWALQEGGGGWICCLDLIKRRRPGMEPGGHLHAQQAPCDQRCGFLEGTGSGRAEARWQNIRPPKPLPSWLPSRAGERGLCLSWTPRPRSPFRHPDRQKMAEERRSSFRLPGGFLGAQKKKEDSAGPEAGRGYDAIKTESRGRFWEKSVQKVPGEKITLGSNVQSQQFRQFCYQEAKGPREVCSQLHQLCCQWLKPDRHTKKEILDLVILEQFLAVLPPEMESWVRGCGADTCSQAVALAEGFLLSQADKKQEEAQRRNQFAERSTVFPKMVPFGTKQSPLEGENLETKNKRAHNKSHGVGEVNIYLETEEIFNQSSQQETDSEEKPYQCLACGKKFSRKSSLTKHERIHTGEKPYKCLECGKSFRQITHLTSHQRVHTENKPYQCLDCGKSFSQKSSLTAHRRIHTGEKPYQCLECGKCFSQIAHLTSHRRIHTGKKPYQCMECGKCFSQSSHLTSHQRVHTLENPYHCLDCGKSFSQKASLTAHQRIHTGEKPYQCFECGKSFSQIAHLTSHRRIHTGEKPYQCLECGKSFNLRANLYNHQRIHTGEKPYQCLECGKRFSRKDNLTSHQIIHTGEKPYQCLECGKSFSLKQNLTSHQRLHNGEKPYQCLECGKSFSRNHRLTSHQRIHSGEKPYQCLECGQSFRWKETFVSHQRIHDGMIL</sequence>
<feature type="domain" description="C2H2-type" evidence="13">
    <location>
        <begin position="468"/>
        <end position="495"/>
    </location>
</feature>
<dbReference type="GO" id="GO:0000981">
    <property type="term" value="F:DNA-binding transcription factor activity, RNA polymerase II-specific"/>
    <property type="evidence" value="ECO:0007669"/>
    <property type="project" value="TreeGrafter"/>
</dbReference>
<accession>A0A670HQ92</accession>
<feature type="domain" description="SCAN box" evidence="14">
    <location>
        <begin position="166"/>
        <end position="243"/>
    </location>
</feature>
<dbReference type="PROSITE" id="PS50804">
    <property type="entry name" value="SCAN_BOX"/>
    <property type="match status" value="1"/>
</dbReference>
<dbReference type="InterPro" id="IPR038269">
    <property type="entry name" value="SCAN_sf"/>
</dbReference>
<dbReference type="PROSITE" id="PS50157">
    <property type="entry name" value="ZINC_FINGER_C2H2_2"/>
    <property type="match status" value="12"/>
</dbReference>
<evidence type="ECO:0000256" key="4">
    <source>
        <dbReference type="ARBA" id="ARBA00022737"/>
    </source>
</evidence>
<feature type="domain" description="C2H2-type" evidence="13">
    <location>
        <begin position="496"/>
        <end position="523"/>
    </location>
</feature>
<reference evidence="15" key="3">
    <citation type="submission" date="2025-09" db="UniProtKB">
        <authorList>
            <consortium name="Ensembl"/>
        </authorList>
    </citation>
    <scope>IDENTIFICATION</scope>
</reference>
<evidence type="ECO:0000256" key="10">
    <source>
        <dbReference type="ARBA" id="ARBA00023242"/>
    </source>
</evidence>
<dbReference type="GO" id="GO:0000978">
    <property type="term" value="F:RNA polymerase II cis-regulatory region sequence-specific DNA binding"/>
    <property type="evidence" value="ECO:0007669"/>
    <property type="project" value="TreeGrafter"/>
</dbReference>
<dbReference type="FunFam" id="1.10.4020.10:FF:000005">
    <property type="entry name" value="Uncharacterized protein"/>
    <property type="match status" value="1"/>
</dbReference>
<comment type="subcellular location">
    <subcellularLocation>
        <location evidence="1">Nucleus</location>
    </subcellularLocation>
</comment>
<dbReference type="SMART" id="SM00355">
    <property type="entry name" value="ZnF_C2H2"/>
    <property type="match status" value="12"/>
</dbReference>
<dbReference type="Gene3D" id="1.10.4020.10">
    <property type="entry name" value="DNA breaking-rejoining enzymes"/>
    <property type="match status" value="1"/>
</dbReference>
<proteinExistence type="inferred from homology"/>
<feature type="domain" description="C2H2-type" evidence="13">
    <location>
        <begin position="524"/>
        <end position="551"/>
    </location>
</feature>
<keyword evidence="9" id="KW-0804">Transcription</keyword>
<feature type="domain" description="C2H2-type" evidence="13">
    <location>
        <begin position="608"/>
        <end position="635"/>
    </location>
</feature>
<feature type="domain" description="C2H2-type" evidence="13">
    <location>
        <begin position="440"/>
        <end position="467"/>
    </location>
</feature>
<evidence type="ECO:0000256" key="2">
    <source>
        <dbReference type="ARBA" id="ARBA00006991"/>
    </source>
</evidence>
<dbReference type="FunFam" id="3.30.160.60:FF:001997">
    <property type="entry name" value="Uncharacterized protein"/>
    <property type="match status" value="1"/>
</dbReference>
<evidence type="ECO:0000256" key="7">
    <source>
        <dbReference type="ARBA" id="ARBA00023015"/>
    </source>
</evidence>
<evidence type="ECO:0000259" key="14">
    <source>
        <dbReference type="PROSITE" id="PS50804"/>
    </source>
</evidence>
<evidence type="ECO:0000256" key="6">
    <source>
        <dbReference type="ARBA" id="ARBA00022833"/>
    </source>
</evidence>
<evidence type="ECO:0000256" key="1">
    <source>
        <dbReference type="ARBA" id="ARBA00004123"/>
    </source>
</evidence>
<dbReference type="InterPro" id="IPR003309">
    <property type="entry name" value="SCAN_dom"/>
</dbReference>
<dbReference type="Pfam" id="PF02023">
    <property type="entry name" value="SCAN"/>
    <property type="match status" value="1"/>
</dbReference>
<keyword evidence="10" id="KW-0539">Nucleus</keyword>
<evidence type="ECO:0000256" key="5">
    <source>
        <dbReference type="ARBA" id="ARBA00022771"/>
    </source>
</evidence>
<protein>
    <submittedName>
        <fullName evidence="15">Uncharacterized protein</fullName>
    </submittedName>
</protein>
<feature type="domain" description="C2H2-type" evidence="13">
    <location>
        <begin position="636"/>
        <end position="660"/>
    </location>
</feature>
<dbReference type="FunFam" id="3.30.160.60:FF:001730">
    <property type="entry name" value="zinc finger protein 660"/>
    <property type="match status" value="1"/>
</dbReference>
<dbReference type="FunFam" id="3.30.160.60:FF:001158">
    <property type="entry name" value="zinc finger protein 22"/>
    <property type="match status" value="1"/>
</dbReference>
<dbReference type="Proteomes" id="UP000472272">
    <property type="component" value="Chromosome 2"/>
</dbReference>
<feature type="region of interest" description="Disordered" evidence="12">
    <location>
        <begin position="86"/>
        <end position="133"/>
    </location>
</feature>
<keyword evidence="8" id="KW-0238">DNA-binding</keyword>
<keyword evidence="3" id="KW-0479">Metal-binding</keyword>
<keyword evidence="5 11" id="KW-0863">Zinc-finger</keyword>
<dbReference type="FunFam" id="3.30.160.60:FF:002196">
    <property type="entry name" value="zinc finger protein 850-like isoform X3"/>
    <property type="match status" value="1"/>
</dbReference>
<keyword evidence="7" id="KW-0805">Transcription regulation</keyword>
<dbReference type="GO" id="GO:0045944">
    <property type="term" value="P:positive regulation of transcription by RNA polymerase II"/>
    <property type="evidence" value="ECO:0007669"/>
    <property type="project" value="UniProtKB-ARBA"/>
</dbReference>
<reference evidence="15 16" key="1">
    <citation type="journal article" date="2019" name="Proc. Natl. Acad. Sci. U.S.A.">
        <title>Regulatory changes in pterin and carotenoid genes underlie balanced color polymorphisms in the wall lizard.</title>
        <authorList>
            <person name="Andrade P."/>
            <person name="Pinho C."/>
            <person name="Perez I de Lanuza G."/>
            <person name="Afonso S."/>
            <person name="Brejcha J."/>
            <person name="Rubin C.J."/>
            <person name="Wallerman O."/>
            <person name="Pereira P."/>
            <person name="Sabatino S.J."/>
            <person name="Bellati A."/>
            <person name="Pellitteri-Rosa D."/>
            <person name="Bosakova Z."/>
            <person name="Bunikis I."/>
            <person name="Carretero M.A."/>
            <person name="Feiner N."/>
            <person name="Marsik P."/>
            <person name="Pauperio F."/>
            <person name="Salvi D."/>
            <person name="Soler L."/>
            <person name="While G.M."/>
            <person name="Uller T."/>
            <person name="Font E."/>
            <person name="Andersson L."/>
            <person name="Carneiro M."/>
        </authorList>
    </citation>
    <scope>NUCLEOTIDE SEQUENCE</scope>
</reference>
<reference evidence="15" key="2">
    <citation type="submission" date="2025-08" db="UniProtKB">
        <authorList>
            <consortium name="Ensembl"/>
        </authorList>
    </citation>
    <scope>IDENTIFICATION</scope>
</reference>
<evidence type="ECO:0000256" key="9">
    <source>
        <dbReference type="ARBA" id="ARBA00023163"/>
    </source>
</evidence>
<dbReference type="InterPro" id="IPR050329">
    <property type="entry name" value="GLI_C2H2-zinc-finger"/>
</dbReference>
<dbReference type="GO" id="GO:0008270">
    <property type="term" value="F:zinc ion binding"/>
    <property type="evidence" value="ECO:0007669"/>
    <property type="project" value="UniProtKB-KW"/>
</dbReference>
<evidence type="ECO:0000256" key="8">
    <source>
        <dbReference type="ARBA" id="ARBA00023125"/>
    </source>
</evidence>
<dbReference type="SUPFAM" id="SSF47353">
    <property type="entry name" value="Retrovirus capsid dimerization domain-like"/>
    <property type="match status" value="1"/>
</dbReference>
<dbReference type="OMA" id="QATHVEE"/>
<feature type="domain" description="C2H2-type" evidence="13">
    <location>
        <begin position="384"/>
        <end position="411"/>
    </location>
</feature>
<dbReference type="SMART" id="SM00431">
    <property type="entry name" value="SCAN"/>
    <property type="match status" value="1"/>
</dbReference>
<feature type="domain" description="C2H2-type" evidence="13">
    <location>
        <begin position="552"/>
        <end position="579"/>
    </location>
</feature>